<gene>
    <name evidence="2" type="ORF">GCM10010507_37280</name>
</gene>
<evidence type="ECO:0000313" key="2">
    <source>
        <dbReference type="EMBL" id="GHC57217.1"/>
    </source>
</evidence>
<evidence type="ECO:0000313" key="3">
    <source>
        <dbReference type="Proteomes" id="UP000646244"/>
    </source>
</evidence>
<dbReference type="EMBL" id="BMVB01000012">
    <property type="protein sequence ID" value="GHC57217.1"/>
    <property type="molecule type" value="Genomic_DNA"/>
</dbReference>
<feature type="domain" description="Trypsin-co-occurring" evidence="1">
    <location>
        <begin position="7"/>
        <end position="107"/>
    </location>
</feature>
<organism evidence="2 3">
    <name type="scientific">Streptomyces cinnamoneus</name>
    <name type="common">Streptoverticillium cinnamoneum</name>
    <dbReference type="NCBI Taxonomy" id="53446"/>
    <lineage>
        <taxon>Bacteria</taxon>
        <taxon>Bacillati</taxon>
        <taxon>Actinomycetota</taxon>
        <taxon>Actinomycetes</taxon>
        <taxon>Kitasatosporales</taxon>
        <taxon>Streptomycetaceae</taxon>
        <taxon>Streptomyces</taxon>
        <taxon>Streptomyces cinnamoneus group</taxon>
    </lineage>
</organism>
<sequence length="113" mass="11739">MGQLVEFPTAGGGTVLVEVSEGTTTAGTVTRGLHESSVVERAQRTFEDAVRRVEPGVQAVVTQLRSAAQSPDEIKVEFGINLHGEAGAFIAKACLAANFTVSLTWKPTGAGTP</sequence>
<dbReference type="Proteomes" id="UP000646244">
    <property type="component" value="Unassembled WGS sequence"/>
</dbReference>
<dbReference type="InterPro" id="IPR045794">
    <property type="entry name" value="Trypco1"/>
</dbReference>
<reference evidence="2" key="2">
    <citation type="submission" date="2020-09" db="EMBL/GenBank/DDBJ databases">
        <authorList>
            <person name="Sun Q."/>
            <person name="Ohkuma M."/>
        </authorList>
    </citation>
    <scope>NUCLEOTIDE SEQUENCE</scope>
    <source>
        <strain evidence="2">JCM 4633</strain>
    </source>
</reference>
<dbReference type="NCBIfam" id="NF041216">
    <property type="entry name" value="CU044_2847_fam"/>
    <property type="match status" value="1"/>
</dbReference>
<comment type="caution">
    <text evidence="2">The sequence shown here is derived from an EMBL/GenBank/DDBJ whole genome shotgun (WGS) entry which is preliminary data.</text>
</comment>
<protein>
    <recommendedName>
        <fullName evidence="1">Trypsin-co-occurring domain-containing protein</fullName>
    </recommendedName>
</protein>
<dbReference type="RefSeq" id="WP_190110974.1">
    <property type="nucleotide sequence ID" value="NZ_BMVB01000012.1"/>
</dbReference>
<name>A0A918WLR8_STRCJ</name>
<evidence type="ECO:0000259" key="1">
    <source>
        <dbReference type="Pfam" id="PF19493"/>
    </source>
</evidence>
<reference evidence="2" key="1">
    <citation type="journal article" date="2014" name="Int. J. Syst. Evol. Microbiol.">
        <title>Complete genome sequence of Corynebacterium casei LMG S-19264T (=DSM 44701T), isolated from a smear-ripened cheese.</title>
        <authorList>
            <consortium name="US DOE Joint Genome Institute (JGI-PGF)"/>
            <person name="Walter F."/>
            <person name="Albersmeier A."/>
            <person name="Kalinowski J."/>
            <person name="Ruckert C."/>
        </authorList>
    </citation>
    <scope>NUCLEOTIDE SEQUENCE</scope>
    <source>
        <strain evidence="2">JCM 4633</strain>
    </source>
</reference>
<dbReference type="AlphaFoldDB" id="A0A918WLR8"/>
<dbReference type="Pfam" id="PF19493">
    <property type="entry name" value="Trypco1"/>
    <property type="match status" value="1"/>
</dbReference>
<accession>A0A918WLR8</accession>
<proteinExistence type="predicted"/>